<dbReference type="InterPro" id="IPR003423">
    <property type="entry name" value="OMP_efflux"/>
</dbReference>
<evidence type="ECO:0000256" key="3">
    <source>
        <dbReference type="ARBA" id="ARBA00022452"/>
    </source>
</evidence>
<sequence>MTENRRQKTKDRGEVVKNLIGKKEKTSLLHLFTSSPIHLFKMSLALALILASPVFAEELNLQQLIDEALKNSHEILITESRTAASKFKIPQAESLPDPMVMFGYQNGGFRKLYNFSGSPDSRWMFSASQTFPFPGKLSLKGEIASRDAESQKALSESVRLKTIARVKELYYELFLAYKNIDLIKEKTTLFSRIEDAALSRYSTGMAPQQEVLMAQTEKYMLLEKEEMLRQKIQSIEAMLNATIGRDVNSPLGRPAELPYTMLQQNMEGLINLAYANSPEIMVKEKIIAGAEAKVQIARKEYYPDFTINGSYFLRNKEVPDMWSLTATINIPIFYKTKQKQAVNEAEASLSEARHELESTRIMLSSAIRDNYSMIKTAEKLMELYKNGLIPKTYQDFELSLSGYITGKIDALTVISRLKSFIELETLYWNQFVEREKAIARVEAIAGISIKREESKK</sequence>
<evidence type="ECO:0000256" key="1">
    <source>
        <dbReference type="ARBA" id="ARBA00004442"/>
    </source>
</evidence>
<organism evidence="8">
    <name type="scientific">hot springs metagenome</name>
    <dbReference type="NCBI Taxonomy" id="433727"/>
    <lineage>
        <taxon>unclassified sequences</taxon>
        <taxon>metagenomes</taxon>
        <taxon>ecological metagenomes</taxon>
    </lineage>
</organism>
<evidence type="ECO:0000256" key="4">
    <source>
        <dbReference type="ARBA" id="ARBA00022692"/>
    </source>
</evidence>
<keyword evidence="6" id="KW-0998">Cell outer membrane</keyword>
<dbReference type="PANTHER" id="PTHR30026">
    <property type="entry name" value="OUTER MEMBRANE PROTEIN TOLC"/>
    <property type="match status" value="1"/>
</dbReference>
<dbReference type="Gene3D" id="1.20.1600.10">
    <property type="entry name" value="Outer membrane efflux proteins (OEP)"/>
    <property type="match status" value="1"/>
</dbReference>
<dbReference type="GO" id="GO:1990281">
    <property type="term" value="C:efflux pump complex"/>
    <property type="evidence" value="ECO:0007669"/>
    <property type="project" value="TreeGrafter"/>
</dbReference>
<dbReference type="InterPro" id="IPR051906">
    <property type="entry name" value="TolC-like"/>
</dbReference>
<protein>
    <submittedName>
        <fullName evidence="8">TolC family protein</fullName>
    </submittedName>
</protein>
<comment type="subcellular location">
    <subcellularLocation>
        <location evidence="1">Cell outer membrane</location>
    </subcellularLocation>
</comment>
<keyword evidence="4" id="KW-0812">Transmembrane</keyword>
<evidence type="ECO:0000256" key="6">
    <source>
        <dbReference type="ARBA" id="ARBA00023237"/>
    </source>
</evidence>
<name>A0A5J4KYB0_9ZZZZ</name>
<gene>
    <name evidence="8" type="ORF">A45J_0189</name>
</gene>
<dbReference type="GO" id="GO:0015562">
    <property type="term" value="F:efflux transmembrane transporter activity"/>
    <property type="evidence" value="ECO:0007669"/>
    <property type="project" value="InterPro"/>
</dbReference>
<keyword evidence="3" id="KW-1134">Transmembrane beta strand</keyword>
<evidence type="ECO:0000256" key="2">
    <source>
        <dbReference type="ARBA" id="ARBA00022448"/>
    </source>
</evidence>
<dbReference type="Pfam" id="PF02321">
    <property type="entry name" value="OEP"/>
    <property type="match status" value="2"/>
</dbReference>
<comment type="caution">
    <text evidence="8">The sequence shown here is derived from an EMBL/GenBank/DDBJ whole genome shotgun (WGS) entry which is preliminary data.</text>
</comment>
<evidence type="ECO:0000256" key="5">
    <source>
        <dbReference type="ARBA" id="ARBA00023136"/>
    </source>
</evidence>
<dbReference type="SUPFAM" id="SSF56954">
    <property type="entry name" value="Outer membrane efflux proteins (OEP)"/>
    <property type="match status" value="1"/>
</dbReference>
<evidence type="ECO:0000313" key="8">
    <source>
        <dbReference type="EMBL" id="GER92473.1"/>
    </source>
</evidence>
<dbReference type="PANTHER" id="PTHR30026:SF20">
    <property type="entry name" value="OUTER MEMBRANE PROTEIN TOLC"/>
    <property type="match status" value="1"/>
</dbReference>
<proteinExistence type="predicted"/>
<feature type="coiled-coil region" evidence="7">
    <location>
        <begin position="335"/>
        <end position="362"/>
    </location>
</feature>
<dbReference type="GO" id="GO:0009279">
    <property type="term" value="C:cell outer membrane"/>
    <property type="evidence" value="ECO:0007669"/>
    <property type="project" value="UniProtKB-SubCell"/>
</dbReference>
<dbReference type="AlphaFoldDB" id="A0A5J4KYB0"/>
<evidence type="ECO:0000256" key="7">
    <source>
        <dbReference type="SAM" id="Coils"/>
    </source>
</evidence>
<keyword evidence="2" id="KW-0813">Transport</keyword>
<keyword evidence="7" id="KW-0175">Coiled coil</keyword>
<keyword evidence="5" id="KW-0472">Membrane</keyword>
<accession>A0A5J4KYB0</accession>
<reference evidence="8" key="1">
    <citation type="submission" date="2019-10" db="EMBL/GenBank/DDBJ databases">
        <title>Metagenomic sequencing of thiosulfate-disproportionating enrichment culture.</title>
        <authorList>
            <person name="Umezawa K."/>
            <person name="Kojima H."/>
            <person name="Fukui M."/>
        </authorList>
    </citation>
    <scope>NUCLEOTIDE SEQUENCE</scope>
    <source>
        <strain evidence="8">45J</strain>
    </source>
</reference>
<dbReference type="EMBL" id="BLAB01000001">
    <property type="protein sequence ID" value="GER92473.1"/>
    <property type="molecule type" value="Genomic_DNA"/>
</dbReference>
<dbReference type="GO" id="GO:0015288">
    <property type="term" value="F:porin activity"/>
    <property type="evidence" value="ECO:0007669"/>
    <property type="project" value="TreeGrafter"/>
</dbReference>